<proteinExistence type="predicted"/>
<feature type="compositionally biased region" description="Polar residues" evidence="1">
    <location>
        <begin position="1"/>
        <end position="19"/>
    </location>
</feature>
<feature type="region of interest" description="Disordered" evidence="1">
    <location>
        <begin position="1"/>
        <end position="23"/>
    </location>
</feature>
<name>A0A8H7AJL7_9EURO</name>
<evidence type="ECO:0000313" key="2">
    <source>
        <dbReference type="EMBL" id="KAF7506330.1"/>
    </source>
</evidence>
<dbReference type="EMBL" id="JAACFV010000089">
    <property type="protein sequence ID" value="KAF7506330.1"/>
    <property type="molecule type" value="Genomic_DNA"/>
</dbReference>
<dbReference type="OrthoDB" id="5979581at2759"/>
<reference evidence="2" key="1">
    <citation type="submission" date="2020-02" db="EMBL/GenBank/DDBJ databases">
        <authorList>
            <person name="Palmer J.M."/>
        </authorList>
    </citation>
    <scope>NUCLEOTIDE SEQUENCE</scope>
    <source>
        <strain evidence="2">EPUS1.4</strain>
        <tissue evidence="2">Thallus</tissue>
    </source>
</reference>
<sequence length="166" mass="18647">MSHPSESPQASDTTPNTPANIADDHDNDFAILVPTNDAAHVAFSAVAELIRLDSDWMPHARRFVHINPNRSPLSPDTSTDTETSEQGARPLLYSGYYRFNLDIQPDNPRLGWVIGRGTEDQRQEKAVDLSLQLQLEKVSEETMPVSLLTSKLIFSSSLQKRVEKFW</sequence>
<evidence type="ECO:0000256" key="1">
    <source>
        <dbReference type="SAM" id="MobiDB-lite"/>
    </source>
</evidence>
<feature type="region of interest" description="Disordered" evidence="1">
    <location>
        <begin position="66"/>
        <end position="86"/>
    </location>
</feature>
<dbReference type="Proteomes" id="UP000606974">
    <property type="component" value="Unassembled WGS sequence"/>
</dbReference>
<accession>A0A8H7AJL7</accession>
<organism evidence="2 3">
    <name type="scientific">Endocarpon pusillum</name>
    <dbReference type="NCBI Taxonomy" id="364733"/>
    <lineage>
        <taxon>Eukaryota</taxon>
        <taxon>Fungi</taxon>
        <taxon>Dikarya</taxon>
        <taxon>Ascomycota</taxon>
        <taxon>Pezizomycotina</taxon>
        <taxon>Eurotiomycetes</taxon>
        <taxon>Chaetothyriomycetidae</taxon>
        <taxon>Verrucariales</taxon>
        <taxon>Verrucariaceae</taxon>
        <taxon>Endocarpon</taxon>
    </lineage>
</organism>
<dbReference type="AlphaFoldDB" id="A0A8H7AJL7"/>
<keyword evidence="3" id="KW-1185">Reference proteome</keyword>
<gene>
    <name evidence="2" type="ORF">GJ744_011903</name>
</gene>
<feature type="compositionally biased region" description="Low complexity" evidence="1">
    <location>
        <begin position="71"/>
        <end position="85"/>
    </location>
</feature>
<comment type="caution">
    <text evidence="2">The sequence shown here is derived from an EMBL/GenBank/DDBJ whole genome shotgun (WGS) entry which is preliminary data.</text>
</comment>
<protein>
    <submittedName>
        <fullName evidence="2">Uncharacterized protein</fullName>
    </submittedName>
</protein>
<evidence type="ECO:0000313" key="3">
    <source>
        <dbReference type="Proteomes" id="UP000606974"/>
    </source>
</evidence>